<dbReference type="SUPFAM" id="SSF57625">
    <property type="entry name" value="Invertebrate chitin-binding proteins"/>
    <property type="match status" value="1"/>
</dbReference>
<feature type="compositionally biased region" description="Polar residues" evidence="4">
    <location>
        <begin position="81"/>
        <end position="99"/>
    </location>
</feature>
<evidence type="ECO:0000256" key="4">
    <source>
        <dbReference type="SAM" id="MobiDB-lite"/>
    </source>
</evidence>
<dbReference type="Proteomes" id="UP001516023">
    <property type="component" value="Unassembled WGS sequence"/>
</dbReference>
<name>A0ABD3QKR0_9STRA</name>
<dbReference type="AlphaFoldDB" id="A0ABD3QKR0"/>
<evidence type="ECO:0000256" key="3">
    <source>
        <dbReference type="ARBA" id="ARBA00022729"/>
    </source>
</evidence>
<protein>
    <recommendedName>
        <fullName evidence="5">Chitin-binding type-2 domain-containing protein</fullName>
    </recommendedName>
</protein>
<evidence type="ECO:0000259" key="5">
    <source>
        <dbReference type="PROSITE" id="PS50940"/>
    </source>
</evidence>
<gene>
    <name evidence="6" type="ORF">HJC23_001629</name>
</gene>
<feature type="region of interest" description="Disordered" evidence="4">
    <location>
        <begin position="259"/>
        <end position="350"/>
    </location>
</feature>
<reference evidence="6 7" key="1">
    <citation type="journal article" date="2020" name="G3 (Bethesda)">
        <title>Improved Reference Genome for Cyclotella cryptica CCMP332, a Model for Cell Wall Morphogenesis, Salinity Adaptation, and Lipid Production in Diatoms (Bacillariophyta).</title>
        <authorList>
            <person name="Roberts W.R."/>
            <person name="Downey K.M."/>
            <person name="Ruck E.C."/>
            <person name="Traller J.C."/>
            <person name="Alverson A.J."/>
        </authorList>
    </citation>
    <scope>NUCLEOTIDE SEQUENCE [LARGE SCALE GENOMIC DNA]</scope>
    <source>
        <strain evidence="6 7">CCMP332</strain>
    </source>
</reference>
<organism evidence="6 7">
    <name type="scientific">Cyclotella cryptica</name>
    <dbReference type="NCBI Taxonomy" id="29204"/>
    <lineage>
        <taxon>Eukaryota</taxon>
        <taxon>Sar</taxon>
        <taxon>Stramenopiles</taxon>
        <taxon>Ochrophyta</taxon>
        <taxon>Bacillariophyta</taxon>
        <taxon>Coscinodiscophyceae</taxon>
        <taxon>Thalassiosirophycidae</taxon>
        <taxon>Stephanodiscales</taxon>
        <taxon>Stephanodiscaceae</taxon>
        <taxon>Cyclotella</taxon>
    </lineage>
</organism>
<dbReference type="GO" id="GO:0005576">
    <property type="term" value="C:extracellular region"/>
    <property type="evidence" value="ECO:0007669"/>
    <property type="project" value="UniProtKB-SubCell"/>
</dbReference>
<dbReference type="InterPro" id="IPR002557">
    <property type="entry name" value="Chitin-bd_dom"/>
</dbReference>
<proteinExistence type="predicted"/>
<dbReference type="InterPro" id="IPR036508">
    <property type="entry name" value="Chitin-bd_dom_sf"/>
</dbReference>
<feature type="domain" description="Chitin-binding type-2" evidence="5">
    <location>
        <begin position="7"/>
        <end position="64"/>
    </location>
</feature>
<evidence type="ECO:0000256" key="2">
    <source>
        <dbReference type="ARBA" id="ARBA00022525"/>
    </source>
</evidence>
<feature type="compositionally biased region" description="Polar residues" evidence="4">
    <location>
        <begin position="330"/>
        <end position="341"/>
    </location>
</feature>
<feature type="region of interest" description="Disordered" evidence="4">
    <location>
        <begin position="72"/>
        <end position="99"/>
    </location>
</feature>
<dbReference type="Pfam" id="PF01607">
    <property type="entry name" value="CBM_14"/>
    <property type="match status" value="1"/>
</dbReference>
<keyword evidence="7" id="KW-1185">Reference proteome</keyword>
<dbReference type="EMBL" id="JABMIG020000030">
    <property type="protein sequence ID" value="KAL3800792.1"/>
    <property type="molecule type" value="Genomic_DNA"/>
</dbReference>
<dbReference type="NCBIfam" id="NF033679">
    <property type="entry name" value="DNRLRE_dom"/>
    <property type="match status" value="2"/>
</dbReference>
<accession>A0ABD3QKR0</accession>
<comment type="subcellular location">
    <subcellularLocation>
        <location evidence="1">Secreted</location>
    </subcellularLocation>
</comment>
<dbReference type="SMART" id="SM00494">
    <property type="entry name" value="ChtBD2"/>
    <property type="match status" value="1"/>
</dbReference>
<evidence type="ECO:0000256" key="1">
    <source>
        <dbReference type="ARBA" id="ARBA00004613"/>
    </source>
</evidence>
<keyword evidence="2" id="KW-0964">Secreted</keyword>
<comment type="caution">
    <text evidence="6">The sequence shown here is derived from an EMBL/GenBank/DDBJ whole genome shotgun (WGS) entry which is preliminary data.</text>
</comment>
<evidence type="ECO:0000313" key="6">
    <source>
        <dbReference type="EMBL" id="KAL3800792.1"/>
    </source>
</evidence>
<dbReference type="InterPro" id="IPR055372">
    <property type="entry name" value="CBM96"/>
</dbReference>
<dbReference type="PROSITE" id="PS50940">
    <property type="entry name" value="CHIT_BIND_II"/>
    <property type="match status" value="1"/>
</dbReference>
<dbReference type="Pfam" id="PF24517">
    <property type="entry name" value="CBM96"/>
    <property type="match status" value="2"/>
</dbReference>
<sequence length="888" mass="95309">MALARGDSDCPPGVEGWVPSVDCKQYHLCEGGSRTTPDYNCRDGFLFDVSTTNCEQESSVKCKAVAAQEESLNAPAEESTGEASANSSPEVQTGNSGQPSCDGIPDVYFMYVPDQTCYSICQMEKPEWVQEIFPTRENCCEVNFPWMDVAECTGVEFKGEDYANAPKMWTVAPTIAVPTSQPITNSTSEAMASTPTAPPIKLTQDDPRFFYICGVTWADASTKCQTRCSSGEDDECPSGEMCFSEANCPNGVVSDTSAPTMPLTPAPIVAPDTPSPILAPGTTAPKLAPDTQASLIGPETAATSLRPAAPAPSLRPTPRTRKPRTPRPTSASTVNPDTPQPSLGVVTETPSTITNDSMEAMSAVYPSAGSSLRPVATSHAATLSPVVATRKPRPESVAPVVANSFPFDITARTPSTASPTFVPTPVPTYSASSQSPSVYESRPPNFVVTMVANPTTTSMETMMESAQASKFNEAYGYGMVPQMATFDQPENQSYISLYSQEYDQASLSAATQAPLMQSAEEFFTSFTTTITELIIPVSADATVSPERPDLNFGTNSMLALDGDNTAEQFDILLKFDVSLVDQDSTIKSASLKMYALEDCPVGGIFYSTTSFNSNWASSSVTWNTAPGSVDLLDSLGAVFSDQWYSVDVTPLFNTKSLSDVVTIRVDSTTAGRCMYASMENQSGNAPNIVLEVEQKPQTQIVGMSGSLNDDPPMNINLARPMMPIVAGEFAMVRASSDATVDAVRVNEKLGTLPSLHISVSRNPRQIFDSLICFNLAEFQKQLPKSAMLVLFSEQRCLSAGKIAATGMSETWSETDMTWTYAPYSEFDVGTFGAIEAGHWYAFNVLEALEWAYHSGKAAITFRLSSDGDHSCQYSSIQSGRAPKLIASF</sequence>
<keyword evidence="3" id="KW-0732">Signal</keyword>
<dbReference type="Gene3D" id="2.170.140.10">
    <property type="entry name" value="Chitin binding domain"/>
    <property type="match status" value="1"/>
</dbReference>
<evidence type="ECO:0000313" key="7">
    <source>
        <dbReference type="Proteomes" id="UP001516023"/>
    </source>
</evidence>